<comment type="subcellular location">
    <subcellularLocation>
        <location evidence="1">Endomembrane system</location>
        <topology evidence="1">Multi-pass membrane protein</topology>
    </subcellularLocation>
</comment>
<dbReference type="eggNOG" id="KOG4320">
    <property type="taxonomic scope" value="Eukaryota"/>
</dbReference>
<dbReference type="PANTHER" id="PTHR21324">
    <property type="entry name" value="FASTING-INDUCIBLE INTEGRAL MEMBRANE PROTEIN TM6P1-RELATED"/>
    <property type="match status" value="1"/>
</dbReference>
<dbReference type="EnsemblMetazoa" id="tetur18g03010.1">
    <property type="protein sequence ID" value="tetur18g03010.1"/>
    <property type="gene ID" value="tetur18g03010"/>
</dbReference>
<keyword evidence="9" id="KW-1185">Reference proteome</keyword>
<feature type="transmembrane region" description="Helical" evidence="6">
    <location>
        <begin position="161"/>
        <end position="184"/>
    </location>
</feature>
<dbReference type="OMA" id="QNRLALW"/>
<dbReference type="PANTHER" id="PTHR21324:SF2">
    <property type="entry name" value="EG:22E5.9 PROTEIN"/>
    <property type="match status" value="1"/>
</dbReference>
<feature type="transmembrane region" description="Helical" evidence="6">
    <location>
        <begin position="53"/>
        <end position="71"/>
    </location>
</feature>
<dbReference type="KEGG" id="tut:107366357"/>
<dbReference type="AlphaFoldDB" id="T1KRC1"/>
<dbReference type="InterPro" id="IPR050911">
    <property type="entry name" value="DRAM/TMEM150_Autophagy_Mod"/>
</dbReference>
<dbReference type="Pfam" id="PF10277">
    <property type="entry name" value="Frag1"/>
    <property type="match status" value="1"/>
</dbReference>
<evidence type="ECO:0000256" key="5">
    <source>
        <dbReference type="ARBA" id="ARBA00023136"/>
    </source>
</evidence>
<feature type="transmembrane region" description="Helical" evidence="6">
    <location>
        <begin position="121"/>
        <end position="141"/>
    </location>
</feature>
<dbReference type="HOGENOM" id="CLU_059992_2_2_1"/>
<name>T1KRC1_TETUR</name>
<feature type="transmembrane region" description="Helical" evidence="6">
    <location>
        <begin position="204"/>
        <end position="227"/>
    </location>
</feature>
<evidence type="ECO:0000313" key="8">
    <source>
        <dbReference type="EnsemblMetazoa" id="tetur18g03010.1"/>
    </source>
</evidence>
<comment type="similarity">
    <text evidence="2">Belongs to the DRAM/TMEM150 family.</text>
</comment>
<feature type="transmembrane region" description="Helical" evidence="6">
    <location>
        <begin position="12"/>
        <end position="33"/>
    </location>
</feature>
<feature type="transmembrane region" description="Helical" evidence="6">
    <location>
        <begin position="97"/>
        <end position="115"/>
    </location>
</feature>
<dbReference type="EMBL" id="CAEY01000388">
    <property type="status" value="NOT_ANNOTATED_CDS"/>
    <property type="molecule type" value="Genomic_DNA"/>
</dbReference>
<dbReference type="Proteomes" id="UP000015104">
    <property type="component" value="Unassembled WGS sequence"/>
</dbReference>
<evidence type="ECO:0000256" key="6">
    <source>
        <dbReference type="SAM" id="Phobius"/>
    </source>
</evidence>
<organism evidence="8 9">
    <name type="scientific">Tetranychus urticae</name>
    <name type="common">Two-spotted spider mite</name>
    <dbReference type="NCBI Taxonomy" id="32264"/>
    <lineage>
        <taxon>Eukaryota</taxon>
        <taxon>Metazoa</taxon>
        <taxon>Ecdysozoa</taxon>
        <taxon>Arthropoda</taxon>
        <taxon>Chelicerata</taxon>
        <taxon>Arachnida</taxon>
        <taxon>Acari</taxon>
        <taxon>Acariformes</taxon>
        <taxon>Trombidiformes</taxon>
        <taxon>Prostigmata</taxon>
        <taxon>Eleutherengona</taxon>
        <taxon>Raphignathae</taxon>
        <taxon>Tetranychoidea</taxon>
        <taxon>Tetranychidae</taxon>
        <taxon>Tetranychus</taxon>
    </lineage>
</organism>
<evidence type="ECO:0000256" key="4">
    <source>
        <dbReference type="ARBA" id="ARBA00022989"/>
    </source>
</evidence>
<proteinExistence type="inferred from homology"/>
<reference evidence="9" key="1">
    <citation type="submission" date="2011-08" db="EMBL/GenBank/DDBJ databases">
        <authorList>
            <person name="Rombauts S."/>
        </authorList>
    </citation>
    <scope>NUCLEOTIDE SEQUENCE</scope>
    <source>
        <strain evidence="9">London</strain>
    </source>
</reference>
<sequence>MIWANIHWIPLAAFILLPTTFISTYCLSVYLHDVSPEFPYISDTGTNSPESCIFSQFLNITAFLYFFTIYLRYKQIEQYYRDHLALESPKIMGRNRLALFVGIIACLGLSIVANFQETNLIVVHLIGAFSCFGCGAIYCWIQTWMSFRTYPIVNSRACAIFRFFLCTLMTITFVIQTVCGPLAFKYYHGDNPRKWTENDGGYWLHISASVAEWIMALCLDLFIGSYITEMKKISMTSPKVLFVVENVNILSANYPFTNDDSVEVYHGSASPDSLRRGVNSAPANYRARPASVGVQAGSVNSQVLIH</sequence>
<keyword evidence="4 6" id="KW-1133">Transmembrane helix</keyword>
<dbReference type="InterPro" id="IPR019402">
    <property type="entry name" value="CWH43_N"/>
</dbReference>
<gene>
    <name evidence="8" type="primary">107366357</name>
</gene>
<evidence type="ECO:0000256" key="3">
    <source>
        <dbReference type="ARBA" id="ARBA00022692"/>
    </source>
</evidence>
<dbReference type="GO" id="GO:0012505">
    <property type="term" value="C:endomembrane system"/>
    <property type="evidence" value="ECO:0007669"/>
    <property type="project" value="UniProtKB-SubCell"/>
</dbReference>
<protein>
    <recommendedName>
        <fullName evidence="7">CWH43-like N-terminal domain-containing protein</fullName>
    </recommendedName>
</protein>
<evidence type="ECO:0000259" key="7">
    <source>
        <dbReference type="Pfam" id="PF10277"/>
    </source>
</evidence>
<reference evidence="8" key="2">
    <citation type="submission" date="2015-06" db="UniProtKB">
        <authorList>
            <consortium name="EnsemblMetazoa"/>
        </authorList>
    </citation>
    <scope>IDENTIFICATION</scope>
</reference>
<keyword evidence="5 6" id="KW-0472">Membrane</keyword>
<evidence type="ECO:0000256" key="1">
    <source>
        <dbReference type="ARBA" id="ARBA00004127"/>
    </source>
</evidence>
<evidence type="ECO:0000313" key="9">
    <source>
        <dbReference type="Proteomes" id="UP000015104"/>
    </source>
</evidence>
<feature type="domain" description="CWH43-like N-terminal" evidence="7">
    <location>
        <begin position="7"/>
        <end position="232"/>
    </location>
</feature>
<evidence type="ECO:0000256" key="2">
    <source>
        <dbReference type="ARBA" id="ARBA00006565"/>
    </source>
</evidence>
<keyword evidence="3 6" id="KW-0812">Transmembrane</keyword>
<accession>T1KRC1</accession>
<dbReference type="OrthoDB" id="191706at2759"/>